<organism evidence="1 2">
    <name type="scientific">Gigaspora margarita</name>
    <dbReference type="NCBI Taxonomy" id="4874"/>
    <lineage>
        <taxon>Eukaryota</taxon>
        <taxon>Fungi</taxon>
        <taxon>Fungi incertae sedis</taxon>
        <taxon>Mucoromycota</taxon>
        <taxon>Glomeromycotina</taxon>
        <taxon>Glomeromycetes</taxon>
        <taxon>Diversisporales</taxon>
        <taxon>Gigasporaceae</taxon>
        <taxon>Gigaspora</taxon>
    </lineage>
</organism>
<protein>
    <submittedName>
        <fullName evidence="1">29946_t:CDS:1</fullName>
    </submittedName>
</protein>
<name>A0ABN7ULT3_GIGMA</name>
<reference evidence="1 2" key="1">
    <citation type="submission" date="2021-06" db="EMBL/GenBank/DDBJ databases">
        <authorList>
            <person name="Kallberg Y."/>
            <person name="Tangrot J."/>
            <person name="Rosling A."/>
        </authorList>
    </citation>
    <scope>NUCLEOTIDE SEQUENCE [LARGE SCALE GENOMIC DNA]</scope>
    <source>
        <strain evidence="1 2">120-4 pot B 10/14</strain>
    </source>
</reference>
<dbReference type="EMBL" id="CAJVQB010004154">
    <property type="protein sequence ID" value="CAG8628340.1"/>
    <property type="molecule type" value="Genomic_DNA"/>
</dbReference>
<evidence type="ECO:0000313" key="1">
    <source>
        <dbReference type="EMBL" id="CAG8628340.1"/>
    </source>
</evidence>
<sequence>MAVSQTWRHADSKSIADRLLLFYAYMPKLITNIKEPHLSVESNKAENLFNKGQVKREDSEDVTHFTNAITEFLLQIEIQNREITELRANIIVQLKDLYRKQCEINEKLIK</sequence>
<accession>A0ABN7ULT3</accession>
<evidence type="ECO:0000313" key="2">
    <source>
        <dbReference type="Proteomes" id="UP000789901"/>
    </source>
</evidence>
<gene>
    <name evidence="1" type="ORF">GMARGA_LOCUS8198</name>
</gene>
<dbReference type="Proteomes" id="UP000789901">
    <property type="component" value="Unassembled WGS sequence"/>
</dbReference>
<proteinExistence type="predicted"/>
<keyword evidence="2" id="KW-1185">Reference proteome</keyword>
<comment type="caution">
    <text evidence="1">The sequence shown here is derived from an EMBL/GenBank/DDBJ whole genome shotgun (WGS) entry which is preliminary data.</text>
</comment>